<evidence type="ECO:0000256" key="1">
    <source>
        <dbReference type="ARBA" id="ARBA00022723"/>
    </source>
</evidence>
<dbReference type="GO" id="GO:0016925">
    <property type="term" value="P:protein sumoylation"/>
    <property type="evidence" value="ECO:0007669"/>
    <property type="project" value="TreeGrafter"/>
</dbReference>
<dbReference type="GO" id="GO:0061665">
    <property type="term" value="F:SUMO ligase activity"/>
    <property type="evidence" value="ECO:0007669"/>
    <property type="project" value="TreeGrafter"/>
</dbReference>
<dbReference type="Proteomes" id="UP000046392">
    <property type="component" value="Unplaced"/>
</dbReference>
<feature type="domain" description="SP-RING-type" evidence="6">
    <location>
        <begin position="289"/>
        <end position="370"/>
    </location>
</feature>
<dbReference type="InterPro" id="IPR004181">
    <property type="entry name" value="Znf_MIZ"/>
</dbReference>
<dbReference type="WBParaSite" id="SPAL_0000567800.1">
    <property type="protein sequence ID" value="SPAL_0000567800.1"/>
    <property type="gene ID" value="SPAL_0000567800"/>
</dbReference>
<dbReference type="PANTHER" id="PTHR10782:SF4">
    <property type="entry name" value="TONALLI, ISOFORM E"/>
    <property type="match status" value="1"/>
</dbReference>
<name>A0A0N5BI94_STREA</name>
<sequence length="620" mass="69807">MSGKSDLVTCKELILYKFSLDDFKHCLAAVSCPASGNKDALRRRLKQVLENEKTRDKTIKAILERSIGRNYCSPDVLRALPESLTVSKNNKVGNGDVIIETDFPMKQLYFHKDVKNLSGWRVISSRDISTPFSFSLKLPNEIRDCILSSKDSQQSRNCLVLRSVRIGDKNNLPYIDCYPLGMRLFVNSREFTDLLPREIAYSTADKKNRENMPTNLNDAVIKLSKISKIKETLQMGICFDGAENAGCTFAFAVFSSTLKTVEELVFESTNKAKTSVEEFSNDLDKCFSSDDDLILDSTKISLKSSLSLERIKIPFRGRNCTHISPEDLETFININKATESWFCRLCKSPCTPDDIKVDEFYTKVLQNHPGVEEIELFPGGKYKIAGYEGMLDINNSKVIRAERSSNDDAIVLTDNEENDDLFPVNLPSIDNSGNQLPLNANSNNNVTDYIVLDDSFDDGPPVKLTKVGETVINSARIPAKMSGSKRLRRKARQEDTSRSDETVNFESLSSLPRPSSLSEIFASMGRTDLSSPTSTDVSIPRLQQTSGFQRRSVDVIKDHIARKCPVFVELIKGFIANSDFKDMYVSLGIESLRRCRPRNISDELWEVITMPEIRSLFPKK</sequence>
<feature type="region of interest" description="Disordered" evidence="5">
    <location>
        <begin position="481"/>
        <end position="510"/>
    </location>
</feature>
<evidence type="ECO:0000256" key="2">
    <source>
        <dbReference type="ARBA" id="ARBA00022771"/>
    </source>
</evidence>
<dbReference type="PANTHER" id="PTHR10782">
    <property type="entry name" value="ZINC FINGER MIZ DOMAIN-CONTAINING PROTEIN"/>
    <property type="match status" value="1"/>
</dbReference>
<feature type="compositionally biased region" description="Basic and acidic residues" evidence="5">
    <location>
        <begin position="492"/>
        <end position="501"/>
    </location>
</feature>
<organism evidence="7 8">
    <name type="scientific">Strongyloides papillosus</name>
    <name type="common">Intestinal threadworm</name>
    <dbReference type="NCBI Taxonomy" id="174720"/>
    <lineage>
        <taxon>Eukaryota</taxon>
        <taxon>Metazoa</taxon>
        <taxon>Ecdysozoa</taxon>
        <taxon>Nematoda</taxon>
        <taxon>Chromadorea</taxon>
        <taxon>Rhabditida</taxon>
        <taxon>Tylenchina</taxon>
        <taxon>Panagrolaimomorpha</taxon>
        <taxon>Strongyloidoidea</taxon>
        <taxon>Strongyloididae</taxon>
        <taxon>Strongyloides</taxon>
    </lineage>
</organism>
<dbReference type="GO" id="GO:0008270">
    <property type="term" value="F:zinc ion binding"/>
    <property type="evidence" value="ECO:0007669"/>
    <property type="project" value="UniProtKB-KW"/>
</dbReference>
<dbReference type="InterPro" id="IPR013083">
    <property type="entry name" value="Znf_RING/FYVE/PHD"/>
</dbReference>
<dbReference type="PROSITE" id="PS51044">
    <property type="entry name" value="ZF_SP_RING"/>
    <property type="match status" value="1"/>
</dbReference>
<accession>A0A0N5BI94</accession>
<keyword evidence="7" id="KW-1185">Reference proteome</keyword>
<dbReference type="Pfam" id="PF02891">
    <property type="entry name" value="zf-MIZ"/>
    <property type="match status" value="1"/>
</dbReference>
<dbReference type="Gene3D" id="3.30.40.10">
    <property type="entry name" value="Zinc/RING finger domain, C3HC4 (zinc finger)"/>
    <property type="match status" value="1"/>
</dbReference>
<evidence type="ECO:0000256" key="3">
    <source>
        <dbReference type="ARBA" id="ARBA00022833"/>
    </source>
</evidence>
<reference evidence="8" key="1">
    <citation type="submission" date="2017-02" db="UniProtKB">
        <authorList>
            <consortium name="WormBaseParasite"/>
        </authorList>
    </citation>
    <scope>IDENTIFICATION</scope>
</reference>
<dbReference type="GO" id="GO:0000785">
    <property type="term" value="C:chromatin"/>
    <property type="evidence" value="ECO:0007669"/>
    <property type="project" value="TreeGrafter"/>
</dbReference>
<protein>
    <submittedName>
        <fullName evidence="8">SP-RING-type domain-containing protein</fullName>
    </submittedName>
</protein>
<keyword evidence="2 4" id="KW-0863">Zinc-finger</keyword>
<evidence type="ECO:0000259" key="6">
    <source>
        <dbReference type="PROSITE" id="PS51044"/>
    </source>
</evidence>
<evidence type="ECO:0000313" key="8">
    <source>
        <dbReference type="WBParaSite" id="SPAL_0000567800.1"/>
    </source>
</evidence>
<keyword evidence="3" id="KW-0862">Zinc</keyword>
<evidence type="ECO:0000256" key="4">
    <source>
        <dbReference type="PROSITE-ProRule" id="PRU00452"/>
    </source>
</evidence>
<dbReference type="STRING" id="174720.A0A0N5BI94"/>
<dbReference type="AlphaFoldDB" id="A0A0N5BI94"/>
<proteinExistence type="predicted"/>
<evidence type="ECO:0000256" key="5">
    <source>
        <dbReference type="SAM" id="MobiDB-lite"/>
    </source>
</evidence>
<evidence type="ECO:0000313" key="7">
    <source>
        <dbReference type="Proteomes" id="UP000046392"/>
    </source>
</evidence>
<keyword evidence="1" id="KW-0479">Metal-binding</keyword>